<evidence type="ECO:0000256" key="8">
    <source>
        <dbReference type="ARBA" id="ARBA00048470"/>
    </source>
</evidence>
<dbReference type="Gene3D" id="3.30.70.3460">
    <property type="match status" value="1"/>
</dbReference>
<evidence type="ECO:0000256" key="6">
    <source>
        <dbReference type="ARBA" id="ARBA00023457"/>
    </source>
</evidence>
<comment type="caution">
    <text evidence="10">The sequence shown here is derived from an EMBL/GenBank/DDBJ whole genome shotgun (WGS) entry which is preliminary data.</text>
</comment>
<keyword evidence="4" id="KW-0456">Lyase</keyword>
<dbReference type="SUPFAM" id="SSF46785">
    <property type="entry name" value="Winged helix' DNA-binding domain"/>
    <property type="match status" value="1"/>
</dbReference>
<dbReference type="EMBL" id="LNQE01001062">
    <property type="protein sequence ID" value="KUG21473.1"/>
    <property type="molecule type" value="Genomic_DNA"/>
</dbReference>
<dbReference type="InterPro" id="IPR040523">
    <property type="entry name" value="AsnC_trans_reg2"/>
</dbReference>
<comment type="catalytic activity">
    <reaction evidence="8">
        <text>siroheme + 2 H(+) = 12,18-didecarboxysiroheme + 2 CO2</text>
        <dbReference type="Rhea" id="RHEA:19093"/>
        <dbReference type="ChEBI" id="CHEBI:15378"/>
        <dbReference type="ChEBI" id="CHEBI:16526"/>
        <dbReference type="ChEBI" id="CHEBI:60052"/>
        <dbReference type="ChEBI" id="CHEBI:140497"/>
        <dbReference type="EC" id="4.1.1.111"/>
    </reaction>
</comment>
<name>A0A0W8FL55_9ZZZZ</name>
<protein>
    <recommendedName>
        <fullName evidence="7">siroheme decarboxylase</fullName>
        <ecNumber evidence="7">4.1.1.111</ecNumber>
    </recommendedName>
</protein>
<organism evidence="10">
    <name type="scientific">hydrocarbon metagenome</name>
    <dbReference type="NCBI Taxonomy" id="938273"/>
    <lineage>
        <taxon>unclassified sequences</taxon>
        <taxon>metagenomes</taxon>
        <taxon>ecological metagenomes</taxon>
    </lineage>
</organism>
<dbReference type="Pfam" id="PF22451">
    <property type="entry name" value="NirdL-like_HTH"/>
    <property type="match status" value="1"/>
</dbReference>
<dbReference type="EC" id="4.1.1.111" evidence="7"/>
<dbReference type="Pfam" id="PF17805">
    <property type="entry name" value="AsnC_trans_reg2"/>
    <property type="match status" value="1"/>
</dbReference>
<proteinExistence type="inferred from homology"/>
<dbReference type="Gene3D" id="1.10.10.10">
    <property type="entry name" value="Winged helix-like DNA-binding domain superfamily/Winged helix DNA-binding domain"/>
    <property type="match status" value="1"/>
</dbReference>
<dbReference type="InterPro" id="IPR036388">
    <property type="entry name" value="WH-like_DNA-bd_sf"/>
</dbReference>
<evidence type="ECO:0000259" key="9">
    <source>
        <dbReference type="PROSITE" id="PS50956"/>
    </source>
</evidence>
<keyword evidence="1" id="KW-0805">Transcription regulation</keyword>
<evidence type="ECO:0000256" key="5">
    <source>
        <dbReference type="ARBA" id="ARBA00023444"/>
    </source>
</evidence>
<sequence length="148" mass="17065">MDEIDKKILNILQKEFPLEERPYLIVGERCGISEDETIRRVQKMKDDGIIRRIGAIFDGAKLGRVSTLCAARVPEEQIEKFVAVVNANENVTHNYRRDNEYNIWFTVSAANVTELEKFLKEVKEKTGVTDILDMRAVRTFKINASFDL</sequence>
<accession>A0A0W8FL55</accession>
<comment type="similarity">
    <text evidence="6">Belongs to the Ahb/Nir family.</text>
</comment>
<reference evidence="10" key="1">
    <citation type="journal article" date="2015" name="Proc. Natl. Acad. Sci. U.S.A.">
        <title>Networks of energetic and metabolic interactions define dynamics in microbial communities.</title>
        <authorList>
            <person name="Embree M."/>
            <person name="Liu J.K."/>
            <person name="Al-Bassam M.M."/>
            <person name="Zengler K."/>
        </authorList>
    </citation>
    <scope>NUCLEOTIDE SEQUENCE</scope>
</reference>
<evidence type="ECO:0000256" key="3">
    <source>
        <dbReference type="ARBA" id="ARBA00023163"/>
    </source>
</evidence>
<feature type="domain" description="HTH asnC-type" evidence="9">
    <location>
        <begin position="1"/>
        <end position="65"/>
    </location>
</feature>
<dbReference type="PANTHER" id="PTHR43413:SF1">
    <property type="entry name" value="SIROHEME DECARBOXYLASE NIRL SUBUNIT"/>
    <property type="match status" value="1"/>
</dbReference>
<dbReference type="InterPro" id="IPR000485">
    <property type="entry name" value="AsnC-type_HTH_dom"/>
</dbReference>
<comment type="pathway">
    <text evidence="5">Porphyrin-containing compound metabolism.</text>
</comment>
<keyword evidence="3" id="KW-0804">Transcription</keyword>
<dbReference type="PROSITE" id="PS50956">
    <property type="entry name" value="HTH_ASNC_2"/>
    <property type="match status" value="1"/>
</dbReference>
<dbReference type="PANTHER" id="PTHR43413">
    <property type="entry name" value="TRANSCRIPTIONAL REGULATOR, ASNC FAMILY"/>
    <property type="match status" value="1"/>
</dbReference>
<keyword evidence="2" id="KW-0238">DNA-binding</keyword>
<dbReference type="InterPro" id="IPR053953">
    <property type="entry name" value="NirdL-like_HTH"/>
</dbReference>
<evidence type="ECO:0000256" key="4">
    <source>
        <dbReference type="ARBA" id="ARBA00023239"/>
    </source>
</evidence>
<dbReference type="GO" id="GO:0016829">
    <property type="term" value="F:lyase activity"/>
    <property type="evidence" value="ECO:0007669"/>
    <property type="project" value="UniProtKB-KW"/>
</dbReference>
<evidence type="ECO:0000313" key="10">
    <source>
        <dbReference type="EMBL" id="KUG21473.1"/>
    </source>
</evidence>
<evidence type="ECO:0000256" key="1">
    <source>
        <dbReference type="ARBA" id="ARBA00023015"/>
    </source>
</evidence>
<evidence type="ECO:0000256" key="2">
    <source>
        <dbReference type="ARBA" id="ARBA00023125"/>
    </source>
</evidence>
<dbReference type="InterPro" id="IPR019888">
    <property type="entry name" value="Tscrpt_reg_AsnC-like"/>
</dbReference>
<dbReference type="GO" id="GO:0043565">
    <property type="term" value="F:sequence-specific DNA binding"/>
    <property type="evidence" value="ECO:0007669"/>
    <property type="project" value="InterPro"/>
</dbReference>
<dbReference type="InterPro" id="IPR050684">
    <property type="entry name" value="HTH-Siroheme_Decarb"/>
</dbReference>
<dbReference type="SMART" id="SM00344">
    <property type="entry name" value="HTH_ASNC"/>
    <property type="match status" value="1"/>
</dbReference>
<dbReference type="InterPro" id="IPR036390">
    <property type="entry name" value="WH_DNA-bd_sf"/>
</dbReference>
<gene>
    <name evidence="10" type="ORF">ASZ90_008829</name>
</gene>
<evidence type="ECO:0000256" key="7">
    <source>
        <dbReference type="ARBA" id="ARBA00023471"/>
    </source>
</evidence>
<dbReference type="AlphaFoldDB" id="A0A0W8FL55"/>